<feature type="domain" description="HD/PDEase" evidence="1">
    <location>
        <begin position="43"/>
        <end position="165"/>
    </location>
</feature>
<dbReference type="CDD" id="cd00077">
    <property type="entry name" value="HDc"/>
    <property type="match status" value="1"/>
</dbReference>
<reference evidence="2" key="1">
    <citation type="journal article" date="2021" name="Proc. Natl. Acad. Sci. U.S.A.">
        <title>A Catalog of Tens of Thousands of Viruses from Human Metagenomes Reveals Hidden Associations with Chronic Diseases.</title>
        <authorList>
            <person name="Tisza M.J."/>
            <person name="Buck C.B."/>
        </authorList>
    </citation>
    <scope>NUCLEOTIDE SEQUENCE</scope>
    <source>
        <strain evidence="2">Ctshb19</strain>
    </source>
</reference>
<evidence type="ECO:0000313" key="2">
    <source>
        <dbReference type="EMBL" id="DAF93394.1"/>
    </source>
</evidence>
<dbReference type="SMART" id="SM00471">
    <property type="entry name" value="HDc"/>
    <property type="match status" value="1"/>
</dbReference>
<sequence length="218" mass="24875">MKYDNKNAYVLDAELDVATAYRRALFEAAIDEYIQQPQFDTHQPYHNADHCIRVAHRCLELFAAMGWRLRHEISMTMCAALFHDFGHTGKGPDIKNIERAVAGLRAAEPVLLYFGGVSVGHMENMIRCTEFRHGFPNPPLNLMEKVLRDADVMESCEPRSVKTVMFDLCAELDVDVRAAVPKQVEFLQNVHMYTDPGRLIWNRTLDARIAACEALLHE</sequence>
<evidence type="ECO:0000259" key="1">
    <source>
        <dbReference type="SMART" id="SM00471"/>
    </source>
</evidence>
<dbReference type="Gene3D" id="1.10.3210.10">
    <property type="entry name" value="Hypothetical protein af1432"/>
    <property type="match status" value="1"/>
</dbReference>
<dbReference type="Pfam" id="PF01966">
    <property type="entry name" value="HD"/>
    <property type="match status" value="1"/>
</dbReference>
<dbReference type="InterPro" id="IPR006674">
    <property type="entry name" value="HD_domain"/>
</dbReference>
<organism evidence="2">
    <name type="scientific">Myoviridae sp. ctshb19</name>
    <dbReference type="NCBI Taxonomy" id="2825194"/>
    <lineage>
        <taxon>Viruses</taxon>
        <taxon>Duplodnaviria</taxon>
        <taxon>Heunggongvirae</taxon>
        <taxon>Uroviricota</taxon>
        <taxon>Caudoviricetes</taxon>
    </lineage>
</organism>
<dbReference type="EMBL" id="BK016086">
    <property type="protein sequence ID" value="DAF93394.1"/>
    <property type="molecule type" value="Genomic_DNA"/>
</dbReference>
<dbReference type="InterPro" id="IPR003607">
    <property type="entry name" value="HD/PDEase_dom"/>
</dbReference>
<protein>
    <submittedName>
        <fullName evidence="2">HDc</fullName>
    </submittedName>
</protein>
<dbReference type="SUPFAM" id="SSF109604">
    <property type="entry name" value="HD-domain/PDEase-like"/>
    <property type="match status" value="1"/>
</dbReference>
<name>A0A8S5UG70_9CAUD</name>
<accession>A0A8S5UG70</accession>
<proteinExistence type="predicted"/>